<feature type="signal peptide" evidence="1">
    <location>
        <begin position="1"/>
        <end position="19"/>
    </location>
</feature>
<protein>
    <submittedName>
        <fullName evidence="3">VWA domain-containing protein</fullName>
    </submittedName>
</protein>
<keyword evidence="1" id="KW-0732">Signal</keyword>
<gene>
    <name evidence="3" type="ORF">RNZ46_01000</name>
</gene>
<proteinExistence type="predicted"/>
<dbReference type="PROSITE" id="PS50234">
    <property type="entry name" value="VWFA"/>
    <property type="match status" value="1"/>
</dbReference>
<accession>A0AA97EMU8</accession>
<keyword evidence="4" id="KW-1185">Reference proteome</keyword>
<evidence type="ECO:0000313" key="4">
    <source>
        <dbReference type="Proteomes" id="UP001302486"/>
    </source>
</evidence>
<feature type="chain" id="PRO_5041646606" evidence="1">
    <location>
        <begin position="20"/>
        <end position="468"/>
    </location>
</feature>
<dbReference type="SMART" id="SM00327">
    <property type="entry name" value="VWA"/>
    <property type="match status" value="1"/>
</dbReference>
<dbReference type="SUPFAM" id="SSF53300">
    <property type="entry name" value="vWA-like"/>
    <property type="match status" value="1"/>
</dbReference>
<evidence type="ECO:0000313" key="3">
    <source>
        <dbReference type="EMBL" id="WOD43851.1"/>
    </source>
</evidence>
<evidence type="ECO:0000256" key="1">
    <source>
        <dbReference type="SAM" id="SignalP"/>
    </source>
</evidence>
<dbReference type="RefSeq" id="WP_316983528.1">
    <property type="nucleotide sequence ID" value="NZ_CP136521.1"/>
</dbReference>
<feature type="domain" description="VWFA" evidence="2">
    <location>
        <begin position="27"/>
        <end position="206"/>
    </location>
</feature>
<dbReference type="EMBL" id="CP136521">
    <property type="protein sequence ID" value="WOD43851.1"/>
    <property type="molecule type" value="Genomic_DNA"/>
</dbReference>
<sequence>MKLLIPLFCALSLIFQTSAQEQKTPSPILFIYDASGSMWGQLDGKTKKEIASEVLATSVSNLPANQNIGLMAYGHRKKGDCNDIEFLVDLKNASKSNITNAVSKMNALGKTPLARSASLALNSLKDSKTKATIILITDGIESCNGNICDVVSKAKTDGIDFKLHIVGFGLKENETEQLRCATDAGGGNYYDAANAIALSEGLTEATSLSIDKPEGNFSVYATKNGKPVDAWIKASKAGTKKVVDGSRIYRDSGWVYLPPGKYDIVINPLEGTDIPGTSITIEMKEGDIKHENISFDGGTLEVITTNNGEGWDALVKMKDMASGKVAAQTRTYGGTKTMEVPAGNYKITFQALALKGSNTYFEVDDVEIKSNTPTPINHDFESGTAAIGVQTKSGELIDASVNFKDVKTGKRVTGGRTYTAASSNPRSFLLNPGTYEVKIVTLGIHKGNSSTLTIQVKKGETTTKIIRY</sequence>
<dbReference type="Gene3D" id="3.40.50.410">
    <property type="entry name" value="von Willebrand factor, type A domain"/>
    <property type="match status" value="1"/>
</dbReference>
<dbReference type="InterPro" id="IPR002035">
    <property type="entry name" value="VWF_A"/>
</dbReference>
<dbReference type="Proteomes" id="UP001302486">
    <property type="component" value="Chromosome"/>
</dbReference>
<name>A0AA97EMU8_9FLAO</name>
<reference evidence="4" key="1">
    <citation type="submission" date="2024-06" db="EMBL/GenBank/DDBJ databases">
        <title>Hwangdonia haimaensis gen. nov., sp. nov., a member of the family Flavobacteriaceae isolated from the haima cold seep.</title>
        <authorList>
            <person name="Li J."/>
        </authorList>
    </citation>
    <scope>NUCLEOTIDE SEQUENCE [LARGE SCALE GENOMIC DNA]</scope>
    <source>
        <strain evidence="4">SCSIO 19198</strain>
    </source>
</reference>
<dbReference type="Pfam" id="PF13519">
    <property type="entry name" value="VWA_2"/>
    <property type="match status" value="1"/>
</dbReference>
<organism evidence="3 4">
    <name type="scientific">Hwangdonia lutea</name>
    <dbReference type="NCBI Taxonomy" id="3075823"/>
    <lineage>
        <taxon>Bacteria</taxon>
        <taxon>Pseudomonadati</taxon>
        <taxon>Bacteroidota</taxon>
        <taxon>Flavobacteriia</taxon>
        <taxon>Flavobacteriales</taxon>
        <taxon>Flavobacteriaceae</taxon>
        <taxon>Hwangdonia</taxon>
    </lineage>
</organism>
<dbReference type="InterPro" id="IPR036465">
    <property type="entry name" value="vWFA_dom_sf"/>
</dbReference>
<dbReference type="AlphaFoldDB" id="A0AA97EMU8"/>
<evidence type="ECO:0000259" key="2">
    <source>
        <dbReference type="PROSITE" id="PS50234"/>
    </source>
</evidence>
<dbReference type="KEGG" id="hws:RNZ46_01000"/>